<feature type="non-terminal residue" evidence="12">
    <location>
        <position position="1"/>
    </location>
</feature>
<keyword evidence="6" id="KW-0732">Signal</keyword>
<dbReference type="Pfam" id="PF00622">
    <property type="entry name" value="SPRY"/>
    <property type="match status" value="1"/>
</dbReference>
<evidence type="ECO:0000256" key="8">
    <source>
        <dbReference type="ARBA" id="ARBA00022989"/>
    </source>
</evidence>
<dbReference type="CDD" id="cd22209">
    <property type="entry name" value="EMC10"/>
    <property type="match status" value="1"/>
</dbReference>
<keyword evidence="8" id="KW-1133">Transmembrane helix</keyword>
<evidence type="ECO:0000256" key="6">
    <source>
        <dbReference type="ARBA" id="ARBA00022729"/>
    </source>
</evidence>
<gene>
    <name evidence="12" type="ORF">GSTENG00011660001</name>
</gene>
<comment type="subcellular location">
    <subcellularLocation>
        <location evidence="1">Endoplasmic reticulum membrane</location>
        <topology evidence="1">Single-pass type I membrane protein</topology>
    </subcellularLocation>
</comment>
<dbReference type="Pfam" id="PF21203">
    <property type="entry name" value="ECM10"/>
    <property type="match status" value="1"/>
</dbReference>
<dbReference type="InterPro" id="IPR043136">
    <property type="entry name" value="B30.2/SPRY_sf"/>
</dbReference>
<evidence type="ECO:0000256" key="7">
    <source>
        <dbReference type="ARBA" id="ARBA00022824"/>
    </source>
</evidence>
<dbReference type="PANTHER" id="PTHR21397:SF4">
    <property type="entry name" value="ER MEMBRANE PROTEIN COMPLEX SUBUNIT 10"/>
    <property type="match status" value="1"/>
</dbReference>
<sequence>GPLASLMAAIFVSDDVAKFRTRGALLLKPGRETSVSVSQNQLSEEDRTKLKEVAAVDGLYRIRVPRVSLQAERQAERQAEGYLTTFVRACSMVESHLSDVITLHADVSGYLIGVSIVTIPGACRGTEVEDEVDLEVFNTTLSLVAPVNAPVPETALFIERLEQESEKKEKNPQEQKSFFAKYWMYIVPLVLFLMMSGAQDQSGGGAGGGASNGGGRDQSIPWLTSDPGGLFQPKQTRAAPLADLLLGLRRPPSGPAPSIIPPDSGRHGDSRRRREQLSIRGPRCELRVSTLADAANRSRQVKQGGAISAKMADASQDLGFVPRASVWSPPRVLSLPAAGAEPAAAAVFAGIGWRRKSGEAQEKIRKSSYDAQLRQNRGCTKEVGTGPHDPPAERLGGVTGAGFDPPALINVPAGTSISRKIIGSAAWTPSGVAAPHGAIVSADSARSPPSREGPGRKSSSAAEVCLPPYEPDVPEPTTRADLMKYWVPISLDDRTAQKLLWISEGGAKVARTSDAICPYPNRPERYEHSPQVLCKESLLGRRAYWEVDYQGWVVVGLVCQSAPRKGHQGASGLGENRASWGAGWSGSCYQVWHDGENEDVPLPQAATLGVYLDQPAGLLKFLLVEGDAEKEVRLIHKFRVDIRENVFPGFWVGANSFCLIRRKDQ</sequence>
<feature type="compositionally biased region" description="Gly residues" evidence="10">
    <location>
        <begin position="202"/>
        <end position="216"/>
    </location>
</feature>
<dbReference type="AlphaFoldDB" id="Q4SW47"/>
<evidence type="ECO:0000256" key="10">
    <source>
        <dbReference type="SAM" id="MobiDB-lite"/>
    </source>
</evidence>
<dbReference type="InterPro" id="IPR003877">
    <property type="entry name" value="SPRY_dom"/>
</dbReference>
<feature type="region of interest" description="Disordered" evidence="10">
    <location>
        <begin position="441"/>
        <end position="462"/>
    </location>
</feature>
<dbReference type="OrthoDB" id="1894652at2759"/>
<dbReference type="SUPFAM" id="SSF49899">
    <property type="entry name" value="Concanavalin A-like lectins/glucanases"/>
    <property type="match status" value="1"/>
</dbReference>
<proteinExistence type="inferred from homology"/>
<dbReference type="SMART" id="SM00449">
    <property type="entry name" value="SPRY"/>
    <property type="match status" value="1"/>
</dbReference>
<keyword evidence="7" id="KW-0256">Endoplasmic reticulum</keyword>
<evidence type="ECO:0000256" key="1">
    <source>
        <dbReference type="ARBA" id="ARBA00004115"/>
    </source>
</evidence>
<dbReference type="GO" id="GO:0072546">
    <property type="term" value="C:EMC complex"/>
    <property type="evidence" value="ECO:0007669"/>
    <property type="project" value="TreeGrafter"/>
</dbReference>
<dbReference type="EMBL" id="CAAE01013691">
    <property type="protein sequence ID" value="CAF95135.1"/>
    <property type="molecule type" value="Genomic_DNA"/>
</dbReference>
<feature type="domain" description="B30.2/SPRY" evidence="11">
    <location>
        <begin position="469"/>
        <end position="665"/>
    </location>
</feature>
<dbReference type="Gene3D" id="2.60.120.920">
    <property type="match status" value="1"/>
</dbReference>
<dbReference type="SMART" id="SM00589">
    <property type="entry name" value="PRY"/>
    <property type="match status" value="1"/>
</dbReference>
<evidence type="ECO:0000256" key="5">
    <source>
        <dbReference type="ARBA" id="ARBA00022692"/>
    </source>
</evidence>
<dbReference type="InterPro" id="IPR013320">
    <property type="entry name" value="ConA-like_dom_sf"/>
</dbReference>
<dbReference type="InterPro" id="IPR006574">
    <property type="entry name" value="PRY"/>
</dbReference>
<dbReference type="PANTHER" id="PTHR21397">
    <property type="entry name" value="CHROMATIN COMPLEXES SUBUNIT BAP18-RELATED"/>
    <property type="match status" value="1"/>
</dbReference>
<dbReference type="InterPro" id="IPR001870">
    <property type="entry name" value="B30.2/SPRY"/>
</dbReference>
<evidence type="ECO:0000256" key="3">
    <source>
        <dbReference type="ARBA" id="ARBA00011276"/>
    </source>
</evidence>
<protein>
    <recommendedName>
        <fullName evidence="4">ER membrane protein complex subunit 10</fullName>
    </recommendedName>
</protein>
<evidence type="ECO:0000256" key="2">
    <source>
        <dbReference type="ARBA" id="ARBA00007695"/>
    </source>
</evidence>
<evidence type="ECO:0000256" key="4">
    <source>
        <dbReference type="ARBA" id="ARBA00020105"/>
    </source>
</evidence>
<keyword evidence="5" id="KW-0812">Transmembrane</keyword>
<comment type="subunit">
    <text evidence="3">Component of the ER membrane protein complex (EMC).</text>
</comment>
<feature type="region of interest" description="Disordered" evidence="10">
    <location>
        <begin position="201"/>
        <end position="234"/>
    </location>
</feature>
<reference evidence="12" key="2">
    <citation type="submission" date="2004-02" db="EMBL/GenBank/DDBJ databases">
        <authorList>
            <consortium name="Genoscope"/>
            <consortium name="Whitehead Institute Centre for Genome Research"/>
        </authorList>
    </citation>
    <scope>NUCLEOTIDE SEQUENCE</scope>
</reference>
<keyword evidence="9" id="KW-0472">Membrane</keyword>
<evidence type="ECO:0000313" key="12">
    <source>
        <dbReference type="EMBL" id="CAF95135.1"/>
    </source>
</evidence>
<comment type="similarity">
    <text evidence="2">Belongs to the EMC10 family.</text>
</comment>
<accession>Q4SW47</accession>
<evidence type="ECO:0000256" key="9">
    <source>
        <dbReference type="ARBA" id="ARBA00023136"/>
    </source>
</evidence>
<dbReference type="KEGG" id="tng:GSTEN00011660G001"/>
<organism evidence="12">
    <name type="scientific">Tetraodon nigroviridis</name>
    <name type="common">Spotted green pufferfish</name>
    <name type="synonym">Chelonodon nigroviridis</name>
    <dbReference type="NCBI Taxonomy" id="99883"/>
    <lineage>
        <taxon>Eukaryota</taxon>
        <taxon>Metazoa</taxon>
        <taxon>Chordata</taxon>
        <taxon>Craniata</taxon>
        <taxon>Vertebrata</taxon>
        <taxon>Euteleostomi</taxon>
        <taxon>Actinopterygii</taxon>
        <taxon>Neopterygii</taxon>
        <taxon>Teleostei</taxon>
        <taxon>Neoteleostei</taxon>
        <taxon>Acanthomorphata</taxon>
        <taxon>Eupercaria</taxon>
        <taxon>Tetraodontiformes</taxon>
        <taxon>Tetradontoidea</taxon>
        <taxon>Tetraodontidae</taxon>
        <taxon>Tetraodon</taxon>
    </lineage>
</organism>
<dbReference type="PROSITE" id="PS50188">
    <property type="entry name" value="B302_SPRY"/>
    <property type="match status" value="1"/>
</dbReference>
<dbReference type="HOGENOM" id="CLU_065716_2_0_1"/>
<feature type="region of interest" description="Disordered" evidence="10">
    <location>
        <begin position="251"/>
        <end position="278"/>
    </location>
</feature>
<comment type="caution">
    <text evidence="12">The sequence shown here is derived from an EMBL/GenBank/DDBJ whole genome shotgun (WGS) entry which is preliminary data.</text>
</comment>
<dbReference type="Pfam" id="PF13765">
    <property type="entry name" value="PRY"/>
    <property type="match status" value="1"/>
</dbReference>
<evidence type="ECO:0000259" key="11">
    <source>
        <dbReference type="PROSITE" id="PS50188"/>
    </source>
</evidence>
<reference evidence="12" key="1">
    <citation type="journal article" date="2004" name="Nature">
        <title>Genome duplication in the teleost fish Tetraodon nigroviridis reveals the early vertebrate proto-karyotype.</title>
        <authorList>
            <person name="Jaillon O."/>
            <person name="Aury J.-M."/>
            <person name="Brunet F."/>
            <person name="Petit J.-L."/>
            <person name="Stange-Thomann N."/>
            <person name="Mauceli E."/>
            <person name="Bouneau L."/>
            <person name="Fischer C."/>
            <person name="Ozouf-Costaz C."/>
            <person name="Bernot A."/>
            <person name="Nicaud S."/>
            <person name="Jaffe D."/>
            <person name="Fisher S."/>
            <person name="Lutfalla G."/>
            <person name="Dossat C."/>
            <person name="Segurens B."/>
            <person name="Dasilva C."/>
            <person name="Salanoubat M."/>
            <person name="Levy M."/>
            <person name="Boudet N."/>
            <person name="Castellano S."/>
            <person name="Anthouard V."/>
            <person name="Jubin C."/>
            <person name="Castelli V."/>
            <person name="Katinka M."/>
            <person name="Vacherie B."/>
            <person name="Biemont C."/>
            <person name="Skalli Z."/>
            <person name="Cattolico L."/>
            <person name="Poulain J."/>
            <person name="De Berardinis V."/>
            <person name="Cruaud C."/>
            <person name="Duprat S."/>
            <person name="Brottier P."/>
            <person name="Coutanceau J.-P."/>
            <person name="Gouzy J."/>
            <person name="Parra G."/>
            <person name="Lardier G."/>
            <person name="Chapple C."/>
            <person name="McKernan K.J."/>
            <person name="McEwan P."/>
            <person name="Bosak S."/>
            <person name="Kellis M."/>
            <person name="Volff J.-N."/>
            <person name="Guigo R."/>
            <person name="Zody M.C."/>
            <person name="Mesirov J."/>
            <person name="Lindblad-Toh K."/>
            <person name="Birren B."/>
            <person name="Nusbaum C."/>
            <person name="Kahn D."/>
            <person name="Robinson-Rechavi M."/>
            <person name="Laudet V."/>
            <person name="Schachter V."/>
            <person name="Quetier F."/>
            <person name="Saurin W."/>
            <person name="Scarpelli C."/>
            <person name="Wincker P."/>
            <person name="Lander E.S."/>
            <person name="Weissenbach J."/>
            <person name="Roest Crollius H."/>
        </authorList>
    </citation>
    <scope>NUCLEOTIDE SEQUENCE [LARGE SCALE GENOMIC DNA]</scope>
</reference>
<name>Q4SW47_TETNG</name>